<evidence type="ECO:0000259" key="1">
    <source>
        <dbReference type="PROSITE" id="PS50902"/>
    </source>
</evidence>
<reference evidence="2 3" key="1">
    <citation type="journal article" date="2015" name="Antonie Van Leeuwenhoek">
        <title>Streptomyces klenkii sp. nov., isolated from deep marine sediment.</title>
        <authorList>
            <person name="Veyisoglu A."/>
            <person name="Sahin N."/>
        </authorList>
    </citation>
    <scope>NUCLEOTIDE SEQUENCE [LARGE SCALE GENOMIC DNA]</scope>
    <source>
        <strain evidence="2 3">KCTC 29202</strain>
    </source>
</reference>
<accession>A0A3B0BJ18</accession>
<dbReference type="Proteomes" id="UP000270343">
    <property type="component" value="Unassembled WGS sequence"/>
</dbReference>
<dbReference type="Gene3D" id="3.40.50.360">
    <property type="match status" value="2"/>
</dbReference>
<organism evidence="2 3">
    <name type="scientific">Streptomyces klenkii</name>
    <dbReference type="NCBI Taxonomy" id="1420899"/>
    <lineage>
        <taxon>Bacteria</taxon>
        <taxon>Bacillati</taxon>
        <taxon>Actinomycetota</taxon>
        <taxon>Actinomycetes</taxon>
        <taxon>Kitasatosporales</taxon>
        <taxon>Streptomycetaceae</taxon>
        <taxon>Streptomyces</taxon>
    </lineage>
</organism>
<feature type="domain" description="Flavodoxin-like" evidence="1">
    <location>
        <begin position="5"/>
        <end position="175"/>
    </location>
</feature>
<comment type="caution">
    <text evidence="2">The sequence shown here is derived from an EMBL/GenBank/DDBJ whole genome shotgun (WGS) entry which is preliminary data.</text>
</comment>
<gene>
    <name evidence="2" type="ORF">D7231_16940</name>
</gene>
<dbReference type="PANTHER" id="PTHR30546:SF23">
    <property type="entry name" value="FLAVOPROTEIN-LIKE PROTEIN YCP4-RELATED"/>
    <property type="match status" value="1"/>
</dbReference>
<dbReference type="GO" id="GO:0003955">
    <property type="term" value="F:NAD(P)H dehydrogenase (quinone) activity"/>
    <property type="evidence" value="ECO:0007669"/>
    <property type="project" value="TreeGrafter"/>
</dbReference>
<dbReference type="InterPro" id="IPR029039">
    <property type="entry name" value="Flavoprotein-like_sf"/>
</dbReference>
<evidence type="ECO:0000313" key="2">
    <source>
        <dbReference type="EMBL" id="RKN71676.1"/>
    </source>
</evidence>
<dbReference type="PROSITE" id="PS50902">
    <property type="entry name" value="FLAVODOXIN_LIKE"/>
    <property type="match status" value="1"/>
</dbReference>
<dbReference type="AlphaFoldDB" id="A0A3B0BJ18"/>
<dbReference type="PANTHER" id="PTHR30546">
    <property type="entry name" value="FLAVODOXIN-RELATED PROTEIN WRBA-RELATED"/>
    <property type="match status" value="1"/>
</dbReference>
<keyword evidence="3" id="KW-1185">Reference proteome</keyword>
<dbReference type="GO" id="GO:0016020">
    <property type="term" value="C:membrane"/>
    <property type="evidence" value="ECO:0007669"/>
    <property type="project" value="TreeGrafter"/>
</dbReference>
<dbReference type="OrthoDB" id="9801479at2"/>
<evidence type="ECO:0000313" key="3">
    <source>
        <dbReference type="Proteomes" id="UP000270343"/>
    </source>
</evidence>
<protein>
    <recommendedName>
        <fullName evidence="1">Flavodoxin-like domain-containing protein</fullName>
    </recommendedName>
</protein>
<dbReference type="Pfam" id="PF03358">
    <property type="entry name" value="FMN_red"/>
    <property type="match status" value="2"/>
</dbReference>
<dbReference type="GO" id="GO:0010181">
    <property type="term" value="F:FMN binding"/>
    <property type="evidence" value="ECO:0007669"/>
    <property type="project" value="InterPro"/>
</dbReference>
<dbReference type="SUPFAM" id="SSF52218">
    <property type="entry name" value="Flavoproteins"/>
    <property type="match status" value="2"/>
</dbReference>
<name>A0A3B0BJ18_9ACTN</name>
<dbReference type="RefSeq" id="WP_120756287.1">
    <property type="nucleotide sequence ID" value="NZ_JBFADQ010000092.1"/>
</dbReference>
<sequence>MTPKVAVVYHSRRGTMRALAEAAAEGARAYGAQVRLLGVADDKAISEWPEPEAAPEDMLWADGLVLAAPTYFGNPSSPFKRFLESTSPLWAQGLLADRIVTGLTASTCLHGGREGTLLALYQSVYHWGAWALGPEPSSAEAMAMGGNPYGLAVTSARDGAVGEAELAAAWSAGHRLAATTAQVQRAARADDAGGRARVTVVHCAEDETVRMLAQECAAGARELGAEVRLRRLAGPAAPRAAGLPGPMSGAPAAAVVTADDVAWADSLLFGARVRSGALAASLLGFLQSLEPETGPGPLAGKPASGFACTPRPHAGSESALLALNNVLHHGGAVVVPPGYTDPAVFAAGGNPYGTSHPRSAGALPTAQALAAARHQGRRIALAGGRLRREPALAAVTSDTPLEKEVI</sequence>
<dbReference type="InterPro" id="IPR008254">
    <property type="entry name" value="Flavodoxin/NO_synth"/>
</dbReference>
<dbReference type="EMBL" id="RBAM01000006">
    <property type="protein sequence ID" value="RKN71676.1"/>
    <property type="molecule type" value="Genomic_DNA"/>
</dbReference>
<proteinExistence type="predicted"/>
<dbReference type="InterPro" id="IPR005025">
    <property type="entry name" value="FMN_Rdtase-like_dom"/>
</dbReference>